<dbReference type="AlphaFoldDB" id="A0A9W7EY70"/>
<feature type="transmembrane region" description="Helical" evidence="6">
    <location>
        <begin position="194"/>
        <end position="213"/>
    </location>
</feature>
<keyword evidence="2 6" id="KW-0812">Transmembrane</keyword>
<evidence type="ECO:0000313" key="7">
    <source>
        <dbReference type="EMBL" id="GMH94760.1"/>
    </source>
</evidence>
<dbReference type="PANTHER" id="PTHR23112">
    <property type="entry name" value="G PROTEIN-COUPLED RECEPTOR 157-RELATED"/>
    <property type="match status" value="1"/>
</dbReference>
<evidence type="ECO:0000256" key="4">
    <source>
        <dbReference type="ARBA" id="ARBA00023136"/>
    </source>
</evidence>
<keyword evidence="4 6" id="KW-0472">Membrane</keyword>
<feature type="transmembrane region" description="Helical" evidence="6">
    <location>
        <begin position="147"/>
        <end position="163"/>
    </location>
</feature>
<dbReference type="EMBL" id="BRXX01000159">
    <property type="protein sequence ID" value="GMH94760.1"/>
    <property type="molecule type" value="Genomic_DNA"/>
</dbReference>
<feature type="transmembrane region" description="Helical" evidence="6">
    <location>
        <begin position="103"/>
        <end position="126"/>
    </location>
</feature>
<feature type="compositionally biased region" description="Polar residues" evidence="5">
    <location>
        <begin position="323"/>
        <end position="341"/>
    </location>
</feature>
<protein>
    <submittedName>
        <fullName evidence="7">Uncharacterized protein</fullName>
    </submittedName>
</protein>
<dbReference type="GO" id="GO:0007189">
    <property type="term" value="P:adenylate cyclase-activating G protein-coupled receptor signaling pathway"/>
    <property type="evidence" value="ECO:0007669"/>
    <property type="project" value="TreeGrafter"/>
</dbReference>
<dbReference type="GO" id="GO:0005886">
    <property type="term" value="C:plasma membrane"/>
    <property type="evidence" value="ECO:0007669"/>
    <property type="project" value="TreeGrafter"/>
</dbReference>
<evidence type="ECO:0000256" key="6">
    <source>
        <dbReference type="SAM" id="Phobius"/>
    </source>
</evidence>
<dbReference type="Proteomes" id="UP001165160">
    <property type="component" value="Unassembled WGS sequence"/>
</dbReference>
<feature type="transmembrane region" description="Helical" evidence="6">
    <location>
        <begin position="20"/>
        <end position="41"/>
    </location>
</feature>
<evidence type="ECO:0000256" key="2">
    <source>
        <dbReference type="ARBA" id="ARBA00022692"/>
    </source>
</evidence>
<dbReference type="GO" id="GO:0004930">
    <property type="term" value="F:G protein-coupled receptor activity"/>
    <property type="evidence" value="ECO:0007669"/>
    <property type="project" value="TreeGrafter"/>
</dbReference>
<evidence type="ECO:0000256" key="1">
    <source>
        <dbReference type="ARBA" id="ARBA00004141"/>
    </source>
</evidence>
<evidence type="ECO:0000256" key="3">
    <source>
        <dbReference type="ARBA" id="ARBA00022989"/>
    </source>
</evidence>
<comment type="caution">
    <text evidence="7">The sequence shown here is derived from an EMBL/GenBank/DDBJ whole genome shotgun (WGS) entry which is preliminary data.</text>
</comment>
<comment type="subcellular location">
    <subcellularLocation>
        <location evidence="1">Membrane</location>
        <topology evidence="1">Multi-pass membrane protein</topology>
    </subcellularLocation>
</comment>
<keyword evidence="3 6" id="KW-1133">Transmembrane helix</keyword>
<feature type="compositionally biased region" description="Low complexity" evidence="5">
    <location>
        <begin position="347"/>
        <end position="376"/>
    </location>
</feature>
<evidence type="ECO:0000256" key="5">
    <source>
        <dbReference type="SAM" id="MobiDB-lite"/>
    </source>
</evidence>
<feature type="transmembrane region" description="Helical" evidence="6">
    <location>
        <begin position="225"/>
        <end position="250"/>
    </location>
</feature>
<evidence type="ECO:0000313" key="8">
    <source>
        <dbReference type="Proteomes" id="UP001165160"/>
    </source>
</evidence>
<organism evidence="7 8">
    <name type="scientific">Triparma verrucosa</name>
    <dbReference type="NCBI Taxonomy" id="1606542"/>
    <lineage>
        <taxon>Eukaryota</taxon>
        <taxon>Sar</taxon>
        <taxon>Stramenopiles</taxon>
        <taxon>Ochrophyta</taxon>
        <taxon>Bolidophyceae</taxon>
        <taxon>Parmales</taxon>
        <taxon>Triparmaceae</taxon>
        <taxon>Triparma</taxon>
    </lineage>
</organism>
<gene>
    <name evidence="7" type="ORF">TrVE_jg11072</name>
</gene>
<sequence>MNTPTMNGIKSEVRDPTPWILAVSGSSMLCSVLLIGSFLRLRLLSKGPSKSGAATAAKCSGPLARLVICKAFCDFAVAGKFFLAEIFPAVEAHTFLCFLEYFIGQFIALMSCAYNLLICVSLFLVFSRFSESPLLEIKKIVSTRNQVYTASFCLLMTAIPMFTDQTGPVGQNGKNCWIKDEVSADGRNPYRLTFFIPVIFANIFAINLLLLVWRRRKLFLSENRFLLVRLSAFVCTFVLQWSIYFVTAIIELIETEKDFVPGFYECILSFGGIANYVVWSSRPGCVYKSCFCWFLDSSSDFYTSDSEIGDSQIHEGGDRLSSKLLNSPSTSPQDYIDSSMSRKGLTPPRSSRRSFSPTSPIPNTNTNTNTNMNIPPDLHTSHSKNNLSQVSLFSPSEMDCSTGSGTPRETWITEGLRNDLLENAKNNEISLLSDDSEWDRV</sequence>
<accession>A0A9W7EY70</accession>
<reference evidence="8" key="1">
    <citation type="journal article" date="2023" name="Commun. Biol.">
        <title>Genome analysis of Parmales, the sister group of diatoms, reveals the evolutionary specialization of diatoms from phago-mixotrophs to photoautotrophs.</title>
        <authorList>
            <person name="Ban H."/>
            <person name="Sato S."/>
            <person name="Yoshikawa S."/>
            <person name="Yamada K."/>
            <person name="Nakamura Y."/>
            <person name="Ichinomiya M."/>
            <person name="Sato N."/>
            <person name="Blanc-Mathieu R."/>
            <person name="Endo H."/>
            <person name="Kuwata A."/>
            <person name="Ogata H."/>
        </authorList>
    </citation>
    <scope>NUCLEOTIDE SEQUENCE [LARGE SCALE GENOMIC DNA]</scope>
    <source>
        <strain evidence="8">NIES 3699</strain>
    </source>
</reference>
<feature type="region of interest" description="Disordered" evidence="5">
    <location>
        <begin position="319"/>
        <end position="384"/>
    </location>
</feature>
<dbReference type="Gene3D" id="1.20.1070.10">
    <property type="entry name" value="Rhodopsin 7-helix transmembrane proteins"/>
    <property type="match status" value="1"/>
</dbReference>
<name>A0A9W7EY70_9STRA</name>
<dbReference type="PANTHER" id="PTHR23112:SF0">
    <property type="entry name" value="TRANSMEMBRANE PROTEIN 116"/>
    <property type="match status" value="1"/>
</dbReference>
<proteinExistence type="predicted"/>
<keyword evidence="8" id="KW-1185">Reference proteome</keyword>